<dbReference type="NCBIfam" id="TIGR01726">
    <property type="entry name" value="HEQRo_perm_3TM"/>
    <property type="match status" value="1"/>
</dbReference>
<keyword evidence="6" id="KW-0029">Amino-acid transport</keyword>
<feature type="domain" description="ABC transmembrane type-1" evidence="10">
    <location>
        <begin position="21"/>
        <end position="208"/>
    </location>
</feature>
<dbReference type="SUPFAM" id="SSF161098">
    <property type="entry name" value="MetI-like"/>
    <property type="match status" value="1"/>
</dbReference>
<evidence type="ECO:0000256" key="2">
    <source>
        <dbReference type="ARBA" id="ARBA00010072"/>
    </source>
</evidence>
<reference evidence="11 12" key="1">
    <citation type="submission" date="2018-10" db="EMBL/GenBank/DDBJ databases">
        <title>Anaerotruncus faecis sp. nov., isolated from human feces.</title>
        <authorList>
            <person name="Wang Y.-J."/>
        </authorList>
    </citation>
    <scope>NUCLEOTIDE SEQUENCE [LARGE SCALE GENOMIC DNA]</scope>
    <source>
        <strain evidence="11 12">22A2-44</strain>
    </source>
</reference>
<dbReference type="EMBL" id="RCHT01000001">
    <property type="protein sequence ID" value="RLL14791.1"/>
    <property type="molecule type" value="Genomic_DNA"/>
</dbReference>
<comment type="subcellular location">
    <subcellularLocation>
        <location evidence="1 9">Cell membrane</location>
        <topology evidence="1 9">Multi-pass membrane protein</topology>
    </subcellularLocation>
</comment>
<dbReference type="Proteomes" id="UP000276301">
    <property type="component" value="Unassembled WGS sequence"/>
</dbReference>
<dbReference type="InterPro" id="IPR035906">
    <property type="entry name" value="MetI-like_sf"/>
</dbReference>
<dbReference type="InterPro" id="IPR000515">
    <property type="entry name" value="MetI-like"/>
</dbReference>
<keyword evidence="5 9" id="KW-0812">Transmembrane</keyword>
<evidence type="ECO:0000256" key="1">
    <source>
        <dbReference type="ARBA" id="ARBA00004651"/>
    </source>
</evidence>
<dbReference type="AlphaFoldDB" id="A0A498D5B7"/>
<feature type="transmembrane region" description="Helical" evidence="9">
    <location>
        <begin position="186"/>
        <end position="209"/>
    </location>
</feature>
<comment type="caution">
    <text evidence="11">The sequence shown here is derived from an EMBL/GenBank/DDBJ whole genome shotgun (WGS) entry which is preliminary data.</text>
</comment>
<keyword evidence="4" id="KW-1003">Cell membrane</keyword>
<evidence type="ECO:0000256" key="3">
    <source>
        <dbReference type="ARBA" id="ARBA00022448"/>
    </source>
</evidence>
<evidence type="ECO:0000256" key="9">
    <source>
        <dbReference type="RuleBase" id="RU363032"/>
    </source>
</evidence>
<name>A0A498D5B7_9FIRM</name>
<protein>
    <submittedName>
        <fullName evidence="11">Amino acid ABC transporter permease</fullName>
    </submittedName>
</protein>
<evidence type="ECO:0000256" key="8">
    <source>
        <dbReference type="ARBA" id="ARBA00023136"/>
    </source>
</evidence>
<dbReference type="InterPro" id="IPR043429">
    <property type="entry name" value="ArtM/GltK/GlnP/TcyL/YhdX-like"/>
</dbReference>
<keyword evidence="8 9" id="KW-0472">Membrane</keyword>
<keyword evidence="7 9" id="KW-1133">Transmembrane helix</keyword>
<evidence type="ECO:0000313" key="12">
    <source>
        <dbReference type="Proteomes" id="UP000276301"/>
    </source>
</evidence>
<sequence length="221" mass="23743">MHAIYQNLIAMDRWKLILEGLGNTIIIALGAIVIGTLIGAAMALMRVSGNRVLGGIARGYITVIRGIPMVTQLMIFNFIIFAPTGMPKLAIAIVSFGVNSGAYCAEIFRAGIQGVPLGQTEAGRSLGLGRAQTMWSIVIPQAVKAVLPTYTNEFVVLIKETAVASYIALMDLTKASDMIRNATFNAWVPLLSAAVIYLCLTLGLSSLFARLERRLARSDRG</sequence>
<dbReference type="Gene3D" id="1.10.3720.10">
    <property type="entry name" value="MetI-like"/>
    <property type="match status" value="1"/>
</dbReference>
<dbReference type="RefSeq" id="WP_101551246.1">
    <property type="nucleotide sequence ID" value="NZ_DBFBJK010000521.1"/>
</dbReference>
<dbReference type="InterPro" id="IPR010065">
    <property type="entry name" value="AA_ABC_transptr_permease_3TM"/>
</dbReference>
<dbReference type="Pfam" id="PF00528">
    <property type="entry name" value="BPD_transp_1"/>
    <property type="match status" value="1"/>
</dbReference>
<organism evidence="11 12">
    <name type="scientific">Anaerotruncus massiliensis</name>
    <name type="common">ex Liu et al. 2021</name>
    <dbReference type="NCBI Taxonomy" id="2321404"/>
    <lineage>
        <taxon>Bacteria</taxon>
        <taxon>Bacillati</taxon>
        <taxon>Bacillota</taxon>
        <taxon>Clostridia</taxon>
        <taxon>Eubacteriales</taxon>
        <taxon>Oscillospiraceae</taxon>
        <taxon>Anaerotruncus</taxon>
    </lineage>
</organism>
<gene>
    <name evidence="11" type="ORF">D4A47_02075</name>
</gene>
<comment type="similarity">
    <text evidence="2">Belongs to the binding-protein-dependent transport system permease family. HisMQ subfamily.</text>
</comment>
<accession>A0A498D5B7</accession>
<evidence type="ECO:0000259" key="10">
    <source>
        <dbReference type="PROSITE" id="PS50928"/>
    </source>
</evidence>
<feature type="transmembrane region" description="Helical" evidence="9">
    <location>
        <begin position="57"/>
        <end position="80"/>
    </location>
</feature>
<evidence type="ECO:0000256" key="5">
    <source>
        <dbReference type="ARBA" id="ARBA00022692"/>
    </source>
</evidence>
<keyword evidence="3 9" id="KW-0813">Transport</keyword>
<dbReference type="GO" id="GO:0006865">
    <property type="term" value="P:amino acid transport"/>
    <property type="evidence" value="ECO:0007669"/>
    <property type="project" value="UniProtKB-KW"/>
</dbReference>
<proteinExistence type="inferred from homology"/>
<keyword evidence="12" id="KW-1185">Reference proteome</keyword>
<dbReference type="CDD" id="cd06261">
    <property type="entry name" value="TM_PBP2"/>
    <property type="match status" value="1"/>
</dbReference>
<evidence type="ECO:0000256" key="4">
    <source>
        <dbReference type="ARBA" id="ARBA00022475"/>
    </source>
</evidence>
<dbReference type="PANTHER" id="PTHR30614">
    <property type="entry name" value="MEMBRANE COMPONENT OF AMINO ACID ABC TRANSPORTER"/>
    <property type="match status" value="1"/>
</dbReference>
<dbReference type="PANTHER" id="PTHR30614:SF20">
    <property type="entry name" value="GLUTAMINE TRANSPORT SYSTEM PERMEASE PROTEIN GLNP"/>
    <property type="match status" value="1"/>
</dbReference>
<dbReference type="GO" id="GO:0043190">
    <property type="term" value="C:ATP-binding cassette (ABC) transporter complex"/>
    <property type="evidence" value="ECO:0007669"/>
    <property type="project" value="InterPro"/>
</dbReference>
<evidence type="ECO:0000256" key="7">
    <source>
        <dbReference type="ARBA" id="ARBA00022989"/>
    </source>
</evidence>
<feature type="transmembrane region" description="Helical" evidence="9">
    <location>
        <begin position="20"/>
        <end position="45"/>
    </location>
</feature>
<dbReference type="PROSITE" id="PS50928">
    <property type="entry name" value="ABC_TM1"/>
    <property type="match status" value="1"/>
</dbReference>
<dbReference type="GO" id="GO:0022857">
    <property type="term" value="F:transmembrane transporter activity"/>
    <property type="evidence" value="ECO:0007669"/>
    <property type="project" value="InterPro"/>
</dbReference>
<evidence type="ECO:0000256" key="6">
    <source>
        <dbReference type="ARBA" id="ARBA00022970"/>
    </source>
</evidence>
<evidence type="ECO:0000313" key="11">
    <source>
        <dbReference type="EMBL" id="RLL14791.1"/>
    </source>
</evidence>